<evidence type="ECO:0000313" key="1">
    <source>
        <dbReference type="EMBL" id="MEE2039737.1"/>
    </source>
</evidence>
<proteinExistence type="predicted"/>
<gene>
    <name evidence="1" type="ORF">Q8791_21180</name>
</gene>
<evidence type="ECO:0000313" key="2">
    <source>
        <dbReference type="Proteomes" id="UP001356095"/>
    </source>
</evidence>
<reference evidence="1 2" key="1">
    <citation type="submission" date="2023-08" db="EMBL/GenBank/DDBJ databases">
        <authorList>
            <person name="Girao M."/>
            <person name="Carvalho M.F."/>
        </authorList>
    </citation>
    <scope>NUCLEOTIDE SEQUENCE [LARGE SCALE GENOMIC DNA]</scope>
    <source>
        <strain evidence="1 2">CT-R113</strain>
    </source>
</reference>
<dbReference type="RefSeq" id="WP_330093504.1">
    <property type="nucleotide sequence ID" value="NZ_JAUZMY010000022.1"/>
</dbReference>
<dbReference type="Proteomes" id="UP001356095">
    <property type="component" value="Unassembled WGS sequence"/>
</dbReference>
<organism evidence="1 2">
    <name type="scientific">Nocardiopsis codii</name>
    <dbReference type="NCBI Taxonomy" id="3065942"/>
    <lineage>
        <taxon>Bacteria</taxon>
        <taxon>Bacillati</taxon>
        <taxon>Actinomycetota</taxon>
        <taxon>Actinomycetes</taxon>
        <taxon>Streptosporangiales</taxon>
        <taxon>Nocardiopsidaceae</taxon>
        <taxon>Nocardiopsis</taxon>
    </lineage>
</organism>
<protein>
    <submittedName>
        <fullName evidence="1">Uncharacterized protein</fullName>
    </submittedName>
</protein>
<keyword evidence="2" id="KW-1185">Reference proteome</keyword>
<accession>A0ABU7KC24</accession>
<comment type="caution">
    <text evidence="1">The sequence shown here is derived from an EMBL/GenBank/DDBJ whole genome shotgun (WGS) entry which is preliminary data.</text>
</comment>
<name>A0ABU7KC24_9ACTN</name>
<dbReference type="EMBL" id="JAUZMY010000022">
    <property type="protein sequence ID" value="MEE2039737.1"/>
    <property type="molecule type" value="Genomic_DNA"/>
</dbReference>
<sequence>MSDLIARIRALVTLIGPKRRGRHHRTGPQPFHLPNPAQVEVWPAPEPIVMDGDDPRAYCLQRGPYLDWERRRIARRAERDQRGINLLVQIARSTPAFDGMDELRDLVRTAIAIGAVRT</sequence>